<evidence type="ECO:0000313" key="1">
    <source>
        <dbReference type="EMBL" id="ANY82386.1"/>
    </source>
</evidence>
<organism evidence="1">
    <name type="scientific">Microvirga ossetica</name>
    <dbReference type="NCBI Taxonomy" id="1882682"/>
    <lineage>
        <taxon>Bacteria</taxon>
        <taxon>Pseudomonadati</taxon>
        <taxon>Pseudomonadota</taxon>
        <taxon>Alphaproteobacteria</taxon>
        <taxon>Hyphomicrobiales</taxon>
        <taxon>Methylobacteriaceae</taxon>
        <taxon>Microvirga</taxon>
    </lineage>
</organism>
<dbReference type="KEGG" id="moc:BB934_40700"/>
<reference evidence="1" key="1">
    <citation type="submission" date="2016-07" db="EMBL/GenBank/DDBJ databases">
        <title>Microvirga ossetica sp. nov. a new species of rhizobia isolated from root nodules of the legume species Vicia alpestris Steven originated from North Ossetia region in the Caucasus.</title>
        <authorList>
            <person name="Safronova V.I."/>
            <person name="Kuznetsova I.G."/>
            <person name="Sazanova A.L."/>
            <person name="Belimov A."/>
            <person name="Andronov E."/>
            <person name="Osledkin Y.S."/>
            <person name="Onishchuk O.P."/>
            <person name="Kurchak O.N."/>
            <person name="Shaposhnikov A.I."/>
            <person name="Willems A."/>
            <person name="Tikhonovich I.A."/>
        </authorList>
    </citation>
    <scope>NUCLEOTIDE SEQUENCE [LARGE SCALE GENOMIC DNA]</scope>
    <source>
        <strain evidence="1">V5/3M</strain>
        <plasmid evidence="1">unnamed1</plasmid>
        <plasmid evidence="2">unnamed2</plasmid>
    </source>
</reference>
<accession>A0A1B2EQX4</accession>
<dbReference type="OrthoDB" id="8018057at2"/>
<keyword evidence="1" id="KW-0614">Plasmid</keyword>
<dbReference type="KEGG" id="moc:BB934_29200"/>
<evidence type="ECO:0000313" key="2">
    <source>
        <dbReference type="EMBL" id="ANY84512.1"/>
    </source>
</evidence>
<protein>
    <submittedName>
        <fullName evidence="1">Uncharacterized protein</fullName>
    </submittedName>
</protein>
<geneLocation type="plasmid" evidence="2">
    <name>unnamed2</name>
</geneLocation>
<name>A0A1B2EQX4_9HYPH</name>
<dbReference type="AlphaFoldDB" id="A0A1B2EQX4"/>
<dbReference type="EMBL" id="CP016619">
    <property type="protein sequence ID" value="ANY84512.1"/>
    <property type="molecule type" value="Genomic_DNA"/>
</dbReference>
<dbReference type="RefSeq" id="WP_099513495.1">
    <property type="nucleotide sequence ID" value="NZ_CP016617.1"/>
</dbReference>
<geneLocation type="plasmid" evidence="1">
    <name>unnamed1</name>
</geneLocation>
<proteinExistence type="predicted"/>
<dbReference type="EMBL" id="CP016617">
    <property type="protein sequence ID" value="ANY82386.1"/>
    <property type="molecule type" value="Genomic_DNA"/>
</dbReference>
<gene>
    <name evidence="1" type="ORF">BB934_29200</name>
    <name evidence="2" type="ORF">BB934_40700</name>
</gene>
<sequence>MTKPLLALGLWCVAFAVGVVGLITTGPGNPRFTGTVVFDFKPFCQSFVVQTERGFVLLEWEDGTLFFGEGDSLVGPLHTTGVQTLNVEGRGAMTARFETWVPDLAAAQQVFRERCRLAPNTPLAGAARN</sequence>